<protein>
    <submittedName>
        <fullName evidence="2">Uncharacterized protein</fullName>
    </submittedName>
</protein>
<keyword evidence="3" id="KW-1185">Reference proteome</keyword>
<dbReference type="AlphaFoldDB" id="A0A6V7HA40"/>
<feature type="region of interest" description="Disordered" evidence="1">
    <location>
        <begin position="1"/>
        <end position="62"/>
    </location>
</feature>
<feature type="compositionally biased region" description="Basic and acidic residues" evidence="1">
    <location>
        <begin position="19"/>
        <end position="47"/>
    </location>
</feature>
<sequence>MAGQLEASRRFSRPSITLFREKEKGTIERKSNDQGHFQGERGPDHRGNSLFLPGHRKPAAAL</sequence>
<evidence type="ECO:0000313" key="3">
    <source>
        <dbReference type="Proteomes" id="UP000752696"/>
    </source>
</evidence>
<gene>
    <name evidence="2" type="ORF">MHI_LOCUS710720</name>
</gene>
<proteinExistence type="predicted"/>
<accession>A0A6V7HA40</accession>
<dbReference type="Proteomes" id="UP000752696">
    <property type="component" value="Unassembled WGS sequence"/>
</dbReference>
<comment type="caution">
    <text evidence="2">The sequence shown here is derived from an EMBL/GenBank/DDBJ whole genome shotgun (WGS) entry which is preliminary data.</text>
</comment>
<dbReference type="EMBL" id="CAJDYZ010009834">
    <property type="protein sequence ID" value="CAD1477123.1"/>
    <property type="molecule type" value="Genomic_DNA"/>
</dbReference>
<evidence type="ECO:0000256" key="1">
    <source>
        <dbReference type="SAM" id="MobiDB-lite"/>
    </source>
</evidence>
<name>A0A6V7HA40_9HYME</name>
<evidence type="ECO:0000313" key="2">
    <source>
        <dbReference type="EMBL" id="CAD1477123.1"/>
    </source>
</evidence>
<organism evidence="2 3">
    <name type="scientific">Heterotrigona itama</name>
    <dbReference type="NCBI Taxonomy" id="395501"/>
    <lineage>
        <taxon>Eukaryota</taxon>
        <taxon>Metazoa</taxon>
        <taxon>Ecdysozoa</taxon>
        <taxon>Arthropoda</taxon>
        <taxon>Hexapoda</taxon>
        <taxon>Insecta</taxon>
        <taxon>Pterygota</taxon>
        <taxon>Neoptera</taxon>
        <taxon>Endopterygota</taxon>
        <taxon>Hymenoptera</taxon>
        <taxon>Apocrita</taxon>
        <taxon>Aculeata</taxon>
        <taxon>Apoidea</taxon>
        <taxon>Anthophila</taxon>
        <taxon>Apidae</taxon>
        <taxon>Heterotrigona</taxon>
    </lineage>
</organism>
<feature type="non-terminal residue" evidence="2">
    <location>
        <position position="62"/>
    </location>
</feature>
<reference evidence="2" key="1">
    <citation type="submission" date="2020-07" db="EMBL/GenBank/DDBJ databases">
        <authorList>
            <person name="Nazaruddin N."/>
        </authorList>
    </citation>
    <scope>NUCLEOTIDE SEQUENCE</scope>
</reference>